<dbReference type="Pfam" id="PF16794">
    <property type="entry name" value="fn3_4"/>
    <property type="match status" value="1"/>
</dbReference>
<dbReference type="SUPFAM" id="SSF49265">
    <property type="entry name" value="Fibronectin type III"/>
    <property type="match status" value="1"/>
</dbReference>
<dbReference type="EMBL" id="OV725078">
    <property type="protein sequence ID" value="CAH1393508.1"/>
    <property type="molecule type" value="Genomic_DNA"/>
</dbReference>
<dbReference type="GO" id="GO:0003712">
    <property type="term" value="F:transcription coregulator activity"/>
    <property type="evidence" value="ECO:0007669"/>
    <property type="project" value="TreeGrafter"/>
</dbReference>
<accession>A0A9P0H156</accession>
<dbReference type="CDD" id="cd00063">
    <property type="entry name" value="FN3"/>
    <property type="match status" value="1"/>
</dbReference>
<dbReference type="InterPro" id="IPR026085">
    <property type="entry name" value="ATF7-int"/>
</dbReference>
<dbReference type="Proteomes" id="UP001152798">
    <property type="component" value="Chromosome 2"/>
</dbReference>
<evidence type="ECO:0000313" key="2">
    <source>
        <dbReference type="EMBL" id="CAH1393508.1"/>
    </source>
</evidence>
<dbReference type="GO" id="GO:0006355">
    <property type="term" value="P:regulation of DNA-templated transcription"/>
    <property type="evidence" value="ECO:0007669"/>
    <property type="project" value="TreeGrafter"/>
</dbReference>
<dbReference type="GO" id="GO:0005634">
    <property type="term" value="C:nucleus"/>
    <property type="evidence" value="ECO:0007669"/>
    <property type="project" value="TreeGrafter"/>
</dbReference>
<dbReference type="InterPro" id="IPR036116">
    <property type="entry name" value="FN3_sf"/>
</dbReference>
<evidence type="ECO:0000313" key="3">
    <source>
        <dbReference type="Proteomes" id="UP001152798"/>
    </source>
</evidence>
<dbReference type="InterPro" id="IPR013783">
    <property type="entry name" value="Ig-like_fold"/>
</dbReference>
<keyword evidence="3" id="KW-1185">Reference proteome</keyword>
<dbReference type="OrthoDB" id="2434995at2759"/>
<dbReference type="InterPro" id="IPR056565">
    <property type="entry name" value="Fn3_ATF7IP"/>
</dbReference>
<protein>
    <recommendedName>
        <fullName evidence="1">Activating transcription factor 7-interacting protein Fn3 domain-containing protein</fullName>
    </recommendedName>
</protein>
<sequence length="1192" mass="132629">MENTSELSSEARSASQGTCQTVVALSVDKLSGNYQKQKFLPDGKNTIKVYPPAKRRQTARKSTANKPIVKTVNEWCTSEVTPSTSKGVSQLEILTSPGLLEAPSTSQKTSENIALPVDELSTINQKEMIPLDKCFHGKNTHKILPSVKCQTARKSTANKPIVKTVNESCTSKVTPSTSKGVSKLQYTPELSIEGPSTSQLVNSENNLSLLAPDNMIKINQKVNLLLDQSFHGKSEIEVNRRVLEEILSDTVGKFYSQEDKFKTMTEATNLTEKYISLRTEHRKLNQLRSMLEKQVGASKEVIAQMIIDKQHSKLGLRKNILPSKIKQVRSVGLQVCLEGPLFIINEPMIAWSTSITSQYTESILTPEKQPAIKKNSANQEDIAMDIDDINIVMESSNSTSSQSKSTQFTGNVMAPVKRTTRKSSTNEFDFVSSSILCQPSTSQYTKKVLSPAKRQVVKKSTTKNVLPPAKRRTAKNSTTKKVLGVNKSNIVTRSMSKESAGIAVPTATWETKDDPTRVTRSMSKESGSIRVSTTTLETEDVSKLPTLDIGKSLQASRVTRSISKESASIRVPTTTLETEDVSKLPIHSVLPIDNSSELSSEAPSTSQDTSLKLISLPDPDNLMKINQKVNSLLDKCFHDSTEMVVNRHKLEDMLLNTLGDFFSQEDKFKNMTEAKKLREKCKMLETEKDQLNLQRFAIAEQVEESKKLNKEMASTCKSKTNKEVVKKVQASSSKVSQSTSFNASYIKDVGKVDNNKGFENFNPGVIKNIKYENVINQKYAMAEGVNAIEISDDEDIEGGPTVLKNIKYEDVINQKYAMAEGVNVIEISDDEDIEGGPTVIKYEDVINQKYAMAEAVNVIEISDDEDIEGGPTVIKYEDFINQKYAMAEAVNVIEISDDEDIEGGPTVIKYEDFINQKYAMAEAVNVIEISDDEDIEGGPIVIKYEDVINQKYAMAEAVNVIEISDDEDIEGGPTVFKYEDFINQKYAMAEAVNVIEISDDEDIEGGTTVFKYEDFINQKYAMAEAVNVIEISDDEDLEGPTVIMKRPSTPLELPLVKITSVCHLLPEFPFTPQYLPDVSKPSAPILQVKKRSMLEKTIMLVWFLDHEKDKDHGNIVHYEIFCLKEVSDNKLSDNIWKRIGGDIVAQKLPMACKISDLVENSTYHFIIRAVDDQNIVGDFSVPASIKLQKLDS</sequence>
<feature type="domain" description="Activating transcription factor 7-interacting protein Fn3" evidence="1">
    <location>
        <begin position="1081"/>
        <end position="1183"/>
    </location>
</feature>
<evidence type="ECO:0000259" key="1">
    <source>
        <dbReference type="Pfam" id="PF16794"/>
    </source>
</evidence>
<dbReference type="AlphaFoldDB" id="A0A9P0H156"/>
<dbReference type="Gene3D" id="2.60.40.10">
    <property type="entry name" value="Immunoglobulins"/>
    <property type="match status" value="1"/>
</dbReference>
<organism evidence="2 3">
    <name type="scientific">Nezara viridula</name>
    <name type="common">Southern green stink bug</name>
    <name type="synonym">Cimex viridulus</name>
    <dbReference type="NCBI Taxonomy" id="85310"/>
    <lineage>
        <taxon>Eukaryota</taxon>
        <taxon>Metazoa</taxon>
        <taxon>Ecdysozoa</taxon>
        <taxon>Arthropoda</taxon>
        <taxon>Hexapoda</taxon>
        <taxon>Insecta</taxon>
        <taxon>Pterygota</taxon>
        <taxon>Neoptera</taxon>
        <taxon>Paraneoptera</taxon>
        <taxon>Hemiptera</taxon>
        <taxon>Heteroptera</taxon>
        <taxon>Panheteroptera</taxon>
        <taxon>Pentatomomorpha</taxon>
        <taxon>Pentatomoidea</taxon>
        <taxon>Pentatomidae</taxon>
        <taxon>Pentatominae</taxon>
        <taxon>Nezara</taxon>
    </lineage>
</organism>
<dbReference type="GO" id="GO:0005667">
    <property type="term" value="C:transcription regulator complex"/>
    <property type="evidence" value="ECO:0007669"/>
    <property type="project" value="TreeGrafter"/>
</dbReference>
<dbReference type="PANTHER" id="PTHR23210:SF26">
    <property type="entry name" value="ACTIVATING TRANSCRIPTION FACTOR 7-INTERACTING PROTEIN 1"/>
    <property type="match status" value="1"/>
</dbReference>
<reference evidence="2" key="1">
    <citation type="submission" date="2022-01" db="EMBL/GenBank/DDBJ databases">
        <authorList>
            <person name="King R."/>
        </authorList>
    </citation>
    <scope>NUCLEOTIDE SEQUENCE</scope>
</reference>
<name>A0A9P0H156_NEZVI</name>
<gene>
    <name evidence="2" type="ORF">NEZAVI_LOCUS4171</name>
</gene>
<dbReference type="InterPro" id="IPR003961">
    <property type="entry name" value="FN3_dom"/>
</dbReference>
<proteinExistence type="predicted"/>
<dbReference type="PANTHER" id="PTHR23210">
    <property type="entry name" value="ACTIVATING TRANSCRIPTION FACTOR 7 INTERACTING PROTEIN"/>
    <property type="match status" value="1"/>
</dbReference>